<evidence type="ECO:0000313" key="3">
    <source>
        <dbReference type="Proteomes" id="UP000184387"/>
    </source>
</evidence>
<evidence type="ECO:0000256" key="1">
    <source>
        <dbReference type="SAM" id="SignalP"/>
    </source>
</evidence>
<dbReference type="Proteomes" id="UP000184387">
    <property type="component" value="Unassembled WGS sequence"/>
</dbReference>
<dbReference type="AlphaFoldDB" id="A0A1M6I7V1"/>
<feature type="signal peptide" evidence="1">
    <location>
        <begin position="1"/>
        <end position="29"/>
    </location>
</feature>
<feature type="chain" id="PRO_5009918337" evidence="1">
    <location>
        <begin position="30"/>
        <end position="125"/>
    </location>
</feature>
<keyword evidence="3" id="KW-1185">Reference proteome</keyword>
<keyword evidence="1" id="KW-0732">Signal</keyword>
<dbReference type="RefSeq" id="WP_073134727.1">
    <property type="nucleotide sequence ID" value="NZ_FQZF01000011.1"/>
</dbReference>
<sequence>MQHAGPGRRLALTIAAALAMPALVMPALAQEAGVRLFKVVSPRDEVTIGLTAAELSALGSGPEVERIARKLVADGQLTVWLYAVGRAPDGSTRYAALRRVALMRNETLRIEPVTPALPVAPPPAG</sequence>
<accession>A0A1M6I7V1</accession>
<gene>
    <name evidence="2" type="ORF">SAMN02745194_02256</name>
</gene>
<proteinExistence type="predicted"/>
<dbReference type="OrthoDB" id="7280790at2"/>
<name>A0A1M6I7V1_9PROT</name>
<protein>
    <submittedName>
        <fullName evidence="2">Uncharacterized protein</fullName>
    </submittedName>
</protein>
<dbReference type="STRING" id="198092.SAMN02745194_02256"/>
<organism evidence="2 3">
    <name type="scientific">Muricoccus roseus</name>
    <dbReference type="NCBI Taxonomy" id="198092"/>
    <lineage>
        <taxon>Bacteria</taxon>
        <taxon>Pseudomonadati</taxon>
        <taxon>Pseudomonadota</taxon>
        <taxon>Alphaproteobacteria</taxon>
        <taxon>Acetobacterales</taxon>
        <taxon>Roseomonadaceae</taxon>
        <taxon>Muricoccus</taxon>
    </lineage>
</organism>
<evidence type="ECO:0000313" key="2">
    <source>
        <dbReference type="EMBL" id="SHJ30547.1"/>
    </source>
</evidence>
<reference evidence="2 3" key="1">
    <citation type="submission" date="2016-11" db="EMBL/GenBank/DDBJ databases">
        <authorList>
            <person name="Jaros S."/>
            <person name="Januszkiewicz K."/>
            <person name="Wedrychowicz H."/>
        </authorList>
    </citation>
    <scope>NUCLEOTIDE SEQUENCE [LARGE SCALE GENOMIC DNA]</scope>
    <source>
        <strain evidence="2 3">DSM 14916</strain>
    </source>
</reference>
<dbReference type="EMBL" id="FQZF01000011">
    <property type="protein sequence ID" value="SHJ30547.1"/>
    <property type="molecule type" value="Genomic_DNA"/>
</dbReference>